<evidence type="ECO:0000256" key="1">
    <source>
        <dbReference type="ARBA" id="ARBA00004127"/>
    </source>
</evidence>
<sequence>MLADPSTIPPTMHKGCQDATTEIEKDNSLEDYLEIVTDIEDRDDGSDTEPDKQVHSTTIAARGTAGREGPPENIRPVSNECTPEIFRCVTDGCGSTHILSARAGYIRRENGRRLLPRWKPGSVITYGIDVDSFPSQRSARFAERALDKAAGDWNSRDAGIQFQSLQNEGQAVFTLKYYPAPNGLFAESFFPDSKRRTLGIFKYAFKNTYRKFMANIFRHELGHVLGLRHEEAGTKESKIPSVALTPPNGGSIMRYFRDPNSLRIQDSDVAAVRKLCAIEGEEFEGFLVITVDPSVLDDTSLSGSDQLSSKGSNLAHSETESLNRTSTEGQPSRVSLDDEALVTVTPLQTTLRIPTITVDSETHVNDQGQARPPEDTHLQPRSAASDPLQNSSFLAVPVNRSISASPPPEEQESLRTDTGHNDTKHNHQSGSLQLDVEDALTPDPGSEHMFAVENNPFAFSPGQLGKMFIPKSQSAFYTLGGLHGLEKGLRTDRTAGLSMDEAALEGMVSFEEAANEQASKYGALGEKVPRIIHDEYQTQEAFYNPQGGGIHGDSDAAYSDRKRVFGTNRIPEPAAKSFPRILFDVYCGQWLLLLLTAVAMASTAWGIYEKVVATSQQSQEPITGPAHGIATLVWIILIVSVEATNQWMTQRRLERLRAMGEERLARVVRSGRTVEVSIFDLLVGDVVLLSAGDIVPVDGVLIDGYGLNFDETFCTGESDIIRKTPGDQVFTVLDDAANGLTYESLWSMDPFILSGSRVLEGTGSFVATAVGANSLDGRVRMCLWGTDDLGPFRKRFQTFSTSIVRKFGIAVGILLCVVCTIKFLATLPSSTLPAEKKGRNYLEMFIVAVALSLVTAAPFSPNVGCLITTIIMGRLVKDNNLIRVRRHRGLGGDGDGGACEVAADVTSICTGKTGLLTQNRMRVMAVTMGNSKGYGNQSSSIDSTVGGSDDGLVDEVSPTSFAQSLSPQEKQLLVASIVINSTAYEGDVNGERTFIGSGTDVALLTFGREVLGAGYVEEERSNASIEEMLLHTPQNMFVATIVRLPNGRFRVYVKGAPEILLPRCLKVISDKSSRNDELRVQNLTNAKCNLCYERATAYGLRSLRPIALCFRDFTCRQSLNSDDLYQSMTLLAIFGIQDPLRHDVVDAVRECHSAGITVRMMTGDNMETARAVAQKSGILQSNSIVMEGKDFRSLDSQSQEDILPHLTVLARASPHDKRIFVQLLKLQGETVAVAGGNEHDGPALKIADIGFAKGIAGSNTAVDASDVILMDDNFASIVQCIFWGRAAKDSISGFMQFKLAAVYSASILTFVSAVAVNLGDRTVLNAAQLLWVGLVTDLSVFALLVSRPSEAVRRRKPMPKSHPFMTSTMKKMVGGQLITQVLLTLLAYFGWFKVFGNVVGPMNVDDRTRRNTFVFNTFVWLQIFNILNLSRLDNRFNVFEGSFRNSFLFPIALLVASGQILIVFYGGKAFETSRLEGTGWAVSVALGASSLFLGILLRLVPDVVVDMLTPEFLTRRHMHREPSLVVDELSLDTE</sequence>
<keyword evidence="5 8" id="KW-1133">Transmembrane helix</keyword>
<dbReference type="Gene3D" id="2.70.150.10">
    <property type="entry name" value="Calcium-transporting ATPase, cytoplasmic transduction domain A"/>
    <property type="match status" value="1"/>
</dbReference>
<dbReference type="PANTHER" id="PTHR24093">
    <property type="entry name" value="CATION TRANSPORTING ATPASE"/>
    <property type="match status" value="1"/>
</dbReference>
<feature type="region of interest" description="Disordered" evidence="7">
    <location>
        <begin position="354"/>
        <end position="432"/>
    </location>
</feature>
<evidence type="ECO:0000256" key="4">
    <source>
        <dbReference type="ARBA" id="ARBA00022842"/>
    </source>
</evidence>
<evidence type="ECO:0008006" key="13">
    <source>
        <dbReference type="Google" id="ProtNLM"/>
    </source>
</evidence>
<comment type="caution">
    <text evidence="11">The sequence shown here is derived from an EMBL/GenBank/DDBJ whole genome shotgun (WGS) entry which is preliminary data.</text>
</comment>
<feature type="transmembrane region" description="Helical" evidence="8">
    <location>
        <begin position="1297"/>
        <end position="1316"/>
    </location>
</feature>
<evidence type="ECO:0000256" key="2">
    <source>
        <dbReference type="ARBA" id="ARBA00022692"/>
    </source>
</evidence>
<dbReference type="InterPro" id="IPR059000">
    <property type="entry name" value="ATPase_P-type_domA"/>
</dbReference>
<comment type="subcellular location">
    <subcellularLocation>
        <location evidence="1">Endomembrane system</location>
        <topology evidence="1">Multi-pass membrane protein</topology>
    </subcellularLocation>
</comment>
<organism evidence="11 12">
    <name type="scientific">Fusarium avenaceum</name>
    <dbReference type="NCBI Taxonomy" id="40199"/>
    <lineage>
        <taxon>Eukaryota</taxon>
        <taxon>Fungi</taxon>
        <taxon>Dikarya</taxon>
        <taxon>Ascomycota</taxon>
        <taxon>Pezizomycotina</taxon>
        <taxon>Sordariomycetes</taxon>
        <taxon>Hypocreomycetidae</taxon>
        <taxon>Hypocreales</taxon>
        <taxon>Nectriaceae</taxon>
        <taxon>Fusarium</taxon>
        <taxon>Fusarium tricinctum species complex</taxon>
    </lineage>
</organism>
<keyword evidence="12" id="KW-1185">Reference proteome</keyword>
<dbReference type="EMBL" id="JAGPUO010000006">
    <property type="protein sequence ID" value="KAG5661889.1"/>
    <property type="molecule type" value="Genomic_DNA"/>
</dbReference>
<protein>
    <recommendedName>
        <fullName evidence="13">Calcium-transporting ATPase</fullName>
    </recommendedName>
</protein>
<dbReference type="InterPro" id="IPR023214">
    <property type="entry name" value="HAD_sf"/>
</dbReference>
<dbReference type="InterPro" id="IPR024079">
    <property type="entry name" value="MetalloPept_cat_dom_sf"/>
</dbReference>
<dbReference type="GO" id="GO:0005886">
    <property type="term" value="C:plasma membrane"/>
    <property type="evidence" value="ECO:0007669"/>
    <property type="project" value="TreeGrafter"/>
</dbReference>
<dbReference type="FunFam" id="2.70.150.10:FF:000028">
    <property type="entry name" value="Calcium-transporting ATPase"/>
    <property type="match status" value="1"/>
</dbReference>
<feature type="compositionally biased region" description="Polar residues" evidence="7">
    <location>
        <begin position="299"/>
        <end position="333"/>
    </location>
</feature>
<dbReference type="InterPro" id="IPR023299">
    <property type="entry name" value="ATPase_P-typ_cyto_dom_N"/>
</dbReference>
<evidence type="ECO:0000256" key="6">
    <source>
        <dbReference type="ARBA" id="ARBA00023136"/>
    </source>
</evidence>
<dbReference type="GO" id="GO:0046872">
    <property type="term" value="F:metal ion binding"/>
    <property type="evidence" value="ECO:0007669"/>
    <property type="project" value="UniProtKB-KW"/>
</dbReference>
<dbReference type="InterPro" id="IPR008250">
    <property type="entry name" value="ATPase_P-typ_transduc_dom_A_sf"/>
</dbReference>
<keyword evidence="2 8" id="KW-0812">Transmembrane</keyword>
<dbReference type="Pfam" id="PF13246">
    <property type="entry name" value="Cation_ATPase"/>
    <property type="match status" value="1"/>
</dbReference>
<dbReference type="GO" id="GO:0000166">
    <property type="term" value="F:nucleotide binding"/>
    <property type="evidence" value="ECO:0007669"/>
    <property type="project" value="InterPro"/>
</dbReference>
<feature type="transmembrane region" description="Helical" evidence="8">
    <location>
        <begin position="1328"/>
        <end position="1346"/>
    </location>
</feature>
<feature type="region of interest" description="Disordered" evidence="7">
    <location>
        <begin position="299"/>
        <end position="339"/>
    </location>
</feature>
<feature type="region of interest" description="Disordered" evidence="7">
    <location>
        <begin position="37"/>
        <end position="78"/>
    </location>
</feature>
<dbReference type="Pfam" id="PF00689">
    <property type="entry name" value="Cation_ATPase_C"/>
    <property type="match status" value="1"/>
</dbReference>
<dbReference type="SUPFAM" id="SSF56784">
    <property type="entry name" value="HAD-like"/>
    <property type="match status" value="1"/>
</dbReference>
<evidence type="ECO:0000256" key="8">
    <source>
        <dbReference type="SAM" id="Phobius"/>
    </source>
</evidence>
<dbReference type="PRINTS" id="PR00119">
    <property type="entry name" value="CATATPASE"/>
</dbReference>
<feature type="transmembrane region" description="Helical" evidence="8">
    <location>
        <begin position="845"/>
        <end position="876"/>
    </location>
</feature>
<feature type="transmembrane region" description="Helical" evidence="8">
    <location>
        <begin position="1479"/>
        <end position="1500"/>
    </location>
</feature>
<dbReference type="Gene3D" id="3.40.50.1000">
    <property type="entry name" value="HAD superfamily/HAD-like"/>
    <property type="match status" value="1"/>
</dbReference>
<dbReference type="GO" id="GO:0008237">
    <property type="term" value="F:metallopeptidase activity"/>
    <property type="evidence" value="ECO:0007669"/>
    <property type="project" value="InterPro"/>
</dbReference>
<dbReference type="InterPro" id="IPR023298">
    <property type="entry name" value="ATPase_P-typ_TM_dom_sf"/>
</dbReference>
<dbReference type="Gene3D" id="3.40.1110.10">
    <property type="entry name" value="Calcium-transporting ATPase, cytoplasmic domain N"/>
    <property type="match status" value="1"/>
</dbReference>
<dbReference type="SUPFAM" id="SSF81653">
    <property type="entry name" value="Calcium ATPase, transduction domain A"/>
    <property type="match status" value="1"/>
</dbReference>
<evidence type="ECO:0000256" key="7">
    <source>
        <dbReference type="SAM" id="MobiDB-lite"/>
    </source>
</evidence>
<evidence type="ECO:0000259" key="9">
    <source>
        <dbReference type="Pfam" id="PF00122"/>
    </source>
</evidence>
<dbReference type="SUPFAM" id="SSF81665">
    <property type="entry name" value="Calcium ATPase, transmembrane domain M"/>
    <property type="match status" value="1"/>
</dbReference>
<evidence type="ECO:0000313" key="12">
    <source>
        <dbReference type="Proteomes" id="UP000782241"/>
    </source>
</evidence>
<dbReference type="Pfam" id="PF00122">
    <property type="entry name" value="E1-E2_ATPase"/>
    <property type="match status" value="1"/>
</dbReference>
<dbReference type="InterPro" id="IPR036412">
    <property type="entry name" value="HAD-like_sf"/>
</dbReference>
<feature type="transmembrane region" description="Helical" evidence="8">
    <location>
        <begin position="803"/>
        <end position="825"/>
    </location>
</feature>
<gene>
    <name evidence="11" type="ORF">KAF25_004128</name>
</gene>
<keyword evidence="4" id="KW-0460">Magnesium</keyword>
<evidence type="ECO:0000259" key="10">
    <source>
        <dbReference type="Pfam" id="PF00689"/>
    </source>
</evidence>
<feature type="domain" description="Cation-transporting P-type ATPase C-terminal" evidence="10">
    <location>
        <begin position="1323"/>
        <end position="1499"/>
    </location>
</feature>
<feature type="compositionally biased region" description="Basic and acidic residues" evidence="7">
    <location>
        <begin position="412"/>
        <end position="425"/>
    </location>
</feature>
<feature type="domain" description="P-type ATPase A" evidence="9">
    <location>
        <begin position="663"/>
        <end position="778"/>
    </location>
</feature>
<dbReference type="GO" id="GO:0006874">
    <property type="term" value="P:intracellular calcium ion homeostasis"/>
    <property type="evidence" value="ECO:0007669"/>
    <property type="project" value="TreeGrafter"/>
</dbReference>
<evidence type="ECO:0000313" key="11">
    <source>
        <dbReference type="EMBL" id="KAG5661889.1"/>
    </source>
</evidence>
<reference evidence="11" key="1">
    <citation type="submission" date="2021-04" db="EMBL/GenBank/DDBJ databases">
        <title>Draft genome of Fusarium avenaceum strain F156N33, isolated from an atmospheric sample in Virginia.</title>
        <authorList>
            <person name="Yang S."/>
            <person name="Vinatzer B.A."/>
            <person name="Coleman J."/>
        </authorList>
    </citation>
    <scope>NUCLEOTIDE SEQUENCE</scope>
    <source>
        <strain evidence="11">F156N33</strain>
    </source>
</reference>
<keyword evidence="6 8" id="KW-0472">Membrane</keyword>
<evidence type="ECO:0000256" key="5">
    <source>
        <dbReference type="ARBA" id="ARBA00022989"/>
    </source>
</evidence>
<proteinExistence type="predicted"/>
<dbReference type="SUPFAM" id="SSF55486">
    <property type="entry name" value="Metalloproteases ('zincins'), catalytic domain"/>
    <property type="match status" value="1"/>
</dbReference>
<dbReference type="PANTHER" id="PTHR24093:SF369">
    <property type="entry name" value="CALCIUM-TRANSPORTING ATPASE"/>
    <property type="match status" value="1"/>
</dbReference>
<dbReference type="GO" id="GO:0012505">
    <property type="term" value="C:endomembrane system"/>
    <property type="evidence" value="ECO:0007669"/>
    <property type="project" value="UniProtKB-SubCell"/>
</dbReference>
<feature type="transmembrane region" description="Helical" evidence="8">
    <location>
        <begin position="590"/>
        <end position="608"/>
    </location>
</feature>
<dbReference type="SUPFAM" id="SSF81660">
    <property type="entry name" value="Metal cation-transporting ATPase, ATP-binding domain N"/>
    <property type="match status" value="1"/>
</dbReference>
<dbReference type="Gene3D" id="3.40.390.10">
    <property type="entry name" value="Collagenase (Catalytic Domain)"/>
    <property type="match status" value="1"/>
</dbReference>
<feature type="transmembrane region" description="Helical" evidence="8">
    <location>
        <begin position="1373"/>
        <end position="1391"/>
    </location>
</feature>
<feature type="transmembrane region" description="Helical" evidence="8">
    <location>
        <begin position="1411"/>
        <end position="1427"/>
    </location>
</feature>
<dbReference type="GO" id="GO:0005388">
    <property type="term" value="F:P-type calcium transporter activity"/>
    <property type="evidence" value="ECO:0007669"/>
    <property type="project" value="TreeGrafter"/>
</dbReference>
<accession>A0A9P7KU59</accession>
<feature type="transmembrane region" description="Helical" evidence="8">
    <location>
        <begin position="1447"/>
        <end position="1467"/>
    </location>
</feature>
<evidence type="ECO:0000256" key="3">
    <source>
        <dbReference type="ARBA" id="ARBA00022723"/>
    </source>
</evidence>
<dbReference type="Gene3D" id="1.20.1110.10">
    <property type="entry name" value="Calcium-transporting ATPase, transmembrane domain"/>
    <property type="match status" value="1"/>
</dbReference>
<feature type="compositionally biased region" description="Acidic residues" evidence="7">
    <location>
        <begin position="37"/>
        <end position="48"/>
    </location>
</feature>
<keyword evidence="3" id="KW-0479">Metal-binding</keyword>
<dbReference type="Proteomes" id="UP000782241">
    <property type="component" value="Unassembled WGS sequence"/>
</dbReference>
<name>A0A9P7KU59_9HYPO</name>
<dbReference type="InterPro" id="IPR006068">
    <property type="entry name" value="ATPase_P-typ_cation-transptr_C"/>
</dbReference>